<sequence length="60" mass="6922">MLRKLGNTKPSHDSSNATRLNEQRNVGITLNERQILRIFADICLAISACHFRRPQPILHR</sequence>
<evidence type="ECO:0000313" key="3">
    <source>
        <dbReference type="Proteomes" id="UP000663864"/>
    </source>
</evidence>
<feature type="compositionally biased region" description="Polar residues" evidence="1">
    <location>
        <begin position="13"/>
        <end position="23"/>
    </location>
</feature>
<reference evidence="2" key="1">
    <citation type="submission" date="2021-02" db="EMBL/GenBank/DDBJ databases">
        <authorList>
            <person name="Nowell W R."/>
        </authorList>
    </citation>
    <scope>NUCLEOTIDE SEQUENCE</scope>
</reference>
<proteinExistence type="predicted"/>
<dbReference type="AlphaFoldDB" id="A0A815VNT7"/>
<organism evidence="2 3">
    <name type="scientific">Rotaria sordida</name>
    <dbReference type="NCBI Taxonomy" id="392033"/>
    <lineage>
        <taxon>Eukaryota</taxon>
        <taxon>Metazoa</taxon>
        <taxon>Spiralia</taxon>
        <taxon>Gnathifera</taxon>
        <taxon>Rotifera</taxon>
        <taxon>Eurotatoria</taxon>
        <taxon>Bdelloidea</taxon>
        <taxon>Philodinida</taxon>
        <taxon>Philodinidae</taxon>
        <taxon>Rotaria</taxon>
    </lineage>
</organism>
<feature type="non-terminal residue" evidence="2">
    <location>
        <position position="1"/>
    </location>
</feature>
<protein>
    <submittedName>
        <fullName evidence="2">Uncharacterized protein</fullName>
    </submittedName>
</protein>
<comment type="caution">
    <text evidence="2">The sequence shown here is derived from an EMBL/GenBank/DDBJ whole genome shotgun (WGS) entry which is preliminary data.</text>
</comment>
<dbReference type="Proteomes" id="UP000663864">
    <property type="component" value="Unassembled WGS sequence"/>
</dbReference>
<accession>A0A815VNT7</accession>
<gene>
    <name evidence="2" type="ORF">ZHD862_LOCUS38801</name>
</gene>
<evidence type="ECO:0000313" key="2">
    <source>
        <dbReference type="EMBL" id="CAF1532810.1"/>
    </source>
</evidence>
<name>A0A815VNT7_9BILA</name>
<feature type="region of interest" description="Disordered" evidence="1">
    <location>
        <begin position="1"/>
        <end position="23"/>
    </location>
</feature>
<evidence type="ECO:0000256" key="1">
    <source>
        <dbReference type="SAM" id="MobiDB-lite"/>
    </source>
</evidence>
<dbReference type="EMBL" id="CAJNOT010011068">
    <property type="protein sequence ID" value="CAF1532810.1"/>
    <property type="molecule type" value="Genomic_DNA"/>
</dbReference>